<organism evidence="2 3">
    <name type="scientific">Vairimorpha necatrix</name>
    <dbReference type="NCBI Taxonomy" id="6039"/>
    <lineage>
        <taxon>Eukaryota</taxon>
        <taxon>Fungi</taxon>
        <taxon>Fungi incertae sedis</taxon>
        <taxon>Microsporidia</taxon>
        <taxon>Nosematidae</taxon>
        <taxon>Vairimorpha</taxon>
    </lineage>
</organism>
<evidence type="ECO:0000313" key="3">
    <source>
        <dbReference type="Proteomes" id="UP001334084"/>
    </source>
</evidence>
<sequence length="305" mass="36851">MFLLLYFLICSDKIDQTEKDNLIKLTNESLTINSQKSKFNKSSDECYLPLKKRKFYVVEQETKTLTVDNTFDHKARCSNVQTFNQENYNFKKCNVSKQTINTKNYTDYKELLKNLKEQIQKWDAEDEKTESKFKVLNCVNSKEYNIYKDANRAINMRFYQFFKSINIHNNKIRRFLEYDSIFYGKINPLIENIDFIEEIIKYLGRILPKKKNYISNIYRLIDFYSVLPTRLEILKDEFKIIEKFKIFKMKFNRSFPKMNEEIKDVKKSLNSIHEKLKYFFSELNKVKENSRAITENLEKILLTNY</sequence>
<dbReference type="KEGG" id="vnx:VNE69_04079"/>
<dbReference type="EMBL" id="CP142729">
    <property type="protein sequence ID" value="WUR03251.1"/>
    <property type="molecule type" value="Genomic_DNA"/>
</dbReference>
<keyword evidence="3" id="KW-1185">Reference proteome</keyword>
<feature type="coiled-coil region" evidence="1">
    <location>
        <begin position="105"/>
        <end position="132"/>
    </location>
</feature>
<evidence type="ECO:0000313" key="2">
    <source>
        <dbReference type="EMBL" id="WUR03251.1"/>
    </source>
</evidence>
<dbReference type="RefSeq" id="XP_065329396.1">
    <property type="nucleotide sequence ID" value="XM_065473324.1"/>
</dbReference>
<accession>A0AAX4JBE0</accession>
<evidence type="ECO:0000256" key="1">
    <source>
        <dbReference type="SAM" id="Coils"/>
    </source>
</evidence>
<keyword evidence="1" id="KW-0175">Coiled coil</keyword>
<dbReference type="AlphaFoldDB" id="A0AAX4JBE0"/>
<gene>
    <name evidence="2" type="ORF">VNE69_04079</name>
</gene>
<name>A0AAX4JBE0_9MICR</name>
<reference evidence="2" key="1">
    <citation type="journal article" date="2024" name="BMC Genomics">
        <title>Functional annotation of a divergent genome using sequence and structure-based similarity.</title>
        <authorList>
            <person name="Svedberg D."/>
            <person name="Winiger R.R."/>
            <person name="Berg A."/>
            <person name="Sharma H."/>
            <person name="Tellgren-Roth C."/>
            <person name="Debrunner-Vossbrinck B.A."/>
            <person name="Vossbrinck C.R."/>
            <person name="Barandun J."/>
        </authorList>
    </citation>
    <scope>NUCLEOTIDE SEQUENCE</scope>
    <source>
        <strain evidence="2">Illinois isolate</strain>
    </source>
</reference>
<proteinExistence type="predicted"/>
<dbReference type="GeneID" id="90541069"/>
<protein>
    <submittedName>
        <fullName evidence="2">Uncharacterized protein</fullName>
    </submittedName>
</protein>
<dbReference type="Proteomes" id="UP001334084">
    <property type="component" value="Chromosome 4"/>
</dbReference>